<evidence type="ECO:0000256" key="10">
    <source>
        <dbReference type="HAMAP-Rule" id="MF_01043"/>
    </source>
</evidence>
<evidence type="ECO:0000313" key="12">
    <source>
        <dbReference type="Proteomes" id="UP000317839"/>
    </source>
</evidence>
<feature type="transmembrane region" description="Helical" evidence="10">
    <location>
        <begin position="113"/>
        <end position="136"/>
    </location>
</feature>
<keyword evidence="11" id="KW-0012">Acyltransferase</keyword>
<feature type="transmembrane region" description="Helical" evidence="10">
    <location>
        <begin position="6"/>
        <end position="26"/>
    </location>
</feature>
<dbReference type="UniPathway" id="UPA00085"/>
<comment type="pathway">
    <text evidence="10">Lipid metabolism; phospholipid metabolism.</text>
</comment>
<dbReference type="EC" id="2.3.1.275" evidence="10"/>
<accession>A0A545TCF5</accession>
<comment type="caution">
    <text evidence="11">The sequence shown here is derived from an EMBL/GenBank/DDBJ whole genome shotgun (WGS) entry which is preliminary data.</text>
</comment>
<proteinExistence type="inferred from homology"/>
<comment type="similarity">
    <text evidence="10">Belongs to the PlsY family.</text>
</comment>
<dbReference type="EMBL" id="VIKR01000002">
    <property type="protein sequence ID" value="TQV74866.1"/>
    <property type="molecule type" value="Genomic_DNA"/>
</dbReference>
<evidence type="ECO:0000256" key="4">
    <source>
        <dbReference type="ARBA" id="ARBA00022692"/>
    </source>
</evidence>
<evidence type="ECO:0000256" key="8">
    <source>
        <dbReference type="ARBA" id="ARBA00023209"/>
    </source>
</evidence>
<keyword evidence="12" id="KW-1185">Reference proteome</keyword>
<keyword evidence="1 10" id="KW-1003">Cell membrane</keyword>
<evidence type="ECO:0000256" key="1">
    <source>
        <dbReference type="ARBA" id="ARBA00022475"/>
    </source>
</evidence>
<evidence type="ECO:0000256" key="5">
    <source>
        <dbReference type="ARBA" id="ARBA00022989"/>
    </source>
</evidence>
<keyword evidence="2 10" id="KW-0444">Lipid biosynthesis</keyword>
<evidence type="ECO:0000256" key="2">
    <source>
        <dbReference type="ARBA" id="ARBA00022516"/>
    </source>
</evidence>
<comment type="subunit">
    <text evidence="10">Probably interacts with PlsX.</text>
</comment>
<comment type="subcellular location">
    <subcellularLocation>
        <location evidence="10">Cell membrane</location>
        <topology evidence="10">Multi-pass membrane protein</topology>
    </subcellularLocation>
</comment>
<dbReference type="HAMAP" id="MF_01043">
    <property type="entry name" value="PlsY"/>
    <property type="match status" value="1"/>
</dbReference>
<keyword evidence="8 10" id="KW-0594">Phospholipid biosynthesis</keyword>
<dbReference type="NCBIfam" id="TIGR00023">
    <property type="entry name" value="glycerol-3-phosphate 1-O-acyltransferase PlsY"/>
    <property type="match status" value="1"/>
</dbReference>
<comment type="catalytic activity">
    <reaction evidence="10">
        <text>an acyl phosphate + sn-glycerol 3-phosphate = a 1-acyl-sn-glycero-3-phosphate + phosphate</text>
        <dbReference type="Rhea" id="RHEA:34075"/>
        <dbReference type="ChEBI" id="CHEBI:43474"/>
        <dbReference type="ChEBI" id="CHEBI:57597"/>
        <dbReference type="ChEBI" id="CHEBI:57970"/>
        <dbReference type="ChEBI" id="CHEBI:59918"/>
        <dbReference type="EC" id="2.3.1.275"/>
    </reaction>
</comment>
<keyword evidence="9 10" id="KW-1208">Phospholipid metabolism</keyword>
<dbReference type="PANTHER" id="PTHR30309">
    <property type="entry name" value="INNER MEMBRANE PROTEIN YGIH"/>
    <property type="match status" value="1"/>
</dbReference>
<evidence type="ECO:0000256" key="7">
    <source>
        <dbReference type="ARBA" id="ARBA00023136"/>
    </source>
</evidence>
<keyword evidence="3 10" id="KW-0808">Transferase</keyword>
<name>A0A545TCF5_9GAMM</name>
<evidence type="ECO:0000313" key="11">
    <source>
        <dbReference type="EMBL" id="TQV74866.1"/>
    </source>
</evidence>
<reference evidence="11 12" key="1">
    <citation type="submission" date="2019-06" db="EMBL/GenBank/DDBJ databases">
        <title>Draft genome of Aliikangiella marina GYP-15.</title>
        <authorList>
            <person name="Wang G."/>
        </authorList>
    </citation>
    <scope>NUCLEOTIDE SEQUENCE [LARGE SCALE GENOMIC DNA]</scope>
    <source>
        <strain evidence="11 12">GYP-15</strain>
    </source>
</reference>
<keyword evidence="4 10" id="KW-0812">Transmembrane</keyword>
<dbReference type="Proteomes" id="UP000317839">
    <property type="component" value="Unassembled WGS sequence"/>
</dbReference>
<sequence length="205" mass="21798">MVDIQYASLLLLAYLSGSISSAILICQLMTLPDPRIVGSGNPGATNVHRIGGKLAALATLIGDLLKTAVPIAVAIYLDYPPFWVAWVGVCALLGHCFPIYYRFKGGKGVASMFAVLVLVGPKLSPLAIGSWIILAWSFKRSSVASIITAVVVPSFAYQFANELFIPLSALSAIVVLRHRKNFANIIAGKEPIIGVKAGPKSPENH</sequence>
<dbReference type="Pfam" id="PF02660">
    <property type="entry name" value="G3P_acyltransf"/>
    <property type="match status" value="1"/>
</dbReference>
<dbReference type="GO" id="GO:0008654">
    <property type="term" value="P:phospholipid biosynthetic process"/>
    <property type="evidence" value="ECO:0007669"/>
    <property type="project" value="UniProtKB-UniRule"/>
</dbReference>
<keyword evidence="5 10" id="KW-1133">Transmembrane helix</keyword>
<dbReference type="OrthoDB" id="9777124at2"/>
<dbReference type="SMART" id="SM01207">
    <property type="entry name" value="G3P_acyltransf"/>
    <property type="match status" value="1"/>
</dbReference>
<protein>
    <recommendedName>
        <fullName evidence="10">Glycerol-3-phosphate acyltransferase</fullName>
    </recommendedName>
    <alternativeName>
        <fullName evidence="10">Acyl-PO4 G3P acyltransferase</fullName>
    </alternativeName>
    <alternativeName>
        <fullName evidence="10">Acyl-phosphate--glycerol-3-phosphate acyltransferase</fullName>
    </alternativeName>
    <alternativeName>
        <fullName evidence="10">G3P acyltransferase</fullName>
        <shortName evidence="10">GPAT</shortName>
        <ecNumber evidence="10">2.3.1.275</ecNumber>
    </alternativeName>
    <alternativeName>
        <fullName evidence="10">Lysophosphatidic acid synthase</fullName>
        <shortName evidence="10">LPA synthase</shortName>
    </alternativeName>
</protein>
<dbReference type="GO" id="GO:0043772">
    <property type="term" value="F:acyl-phosphate glycerol-3-phosphate acyltransferase activity"/>
    <property type="evidence" value="ECO:0007669"/>
    <property type="project" value="UniProtKB-UniRule"/>
</dbReference>
<comment type="function">
    <text evidence="10">Catalyzes the transfer of an acyl group from acyl-phosphate (acyl-PO(4)) to glycerol-3-phosphate (G3P) to form lysophosphatidic acid (LPA). This enzyme utilizes acyl-phosphate as fatty acyl donor, but not acyl-CoA or acyl-ACP.</text>
</comment>
<dbReference type="InterPro" id="IPR003811">
    <property type="entry name" value="G3P_acylTferase_PlsY"/>
</dbReference>
<keyword evidence="6 10" id="KW-0443">Lipid metabolism</keyword>
<dbReference type="GO" id="GO:0005886">
    <property type="term" value="C:plasma membrane"/>
    <property type="evidence" value="ECO:0007669"/>
    <property type="project" value="UniProtKB-SubCell"/>
</dbReference>
<evidence type="ECO:0000256" key="6">
    <source>
        <dbReference type="ARBA" id="ARBA00023098"/>
    </source>
</evidence>
<dbReference type="AlphaFoldDB" id="A0A545TCF5"/>
<feature type="transmembrane region" description="Helical" evidence="10">
    <location>
        <begin position="156"/>
        <end position="176"/>
    </location>
</feature>
<evidence type="ECO:0000256" key="9">
    <source>
        <dbReference type="ARBA" id="ARBA00023264"/>
    </source>
</evidence>
<feature type="transmembrane region" description="Helical" evidence="10">
    <location>
        <begin position="83"/>
        <end position="101"/>
    </location>
</feature>
<evidence type="ECO:0000256" key="3">
    <source>
        <dbReference type="ARBA" id="ARBA00022679"/>
    </source>
</evidence>
<gene>
    <name evidence="10 11" type="primary">plsY</name>
    <name evidence="11" type="ORF">FLL45_07860</name>
</gene>
<organism evidence="11 12">
    <name type="scientific">Aliikangiella marina</name>
    <dbReference type="NCBI Taxonomy" id="1712262"/>
    <lineage>
        <taxon>Bacteria</taxon>
        <taxon>Pseudomonadati</taxon>
        <taxon>Pseudomonadota</taxon>
        <taxon>Gammaproteobacteria</taxon>
        <taxon>Oceanospirillales</taxon>
        <taxon>Pleioneaceae</taxon>
        <taxon>Aliikangiella</taxon>
    </lineage>
</organism>
<keyword evidence="7 10" id="KW-0472">Membrane</keyword>
<dbReference type="PANTHER" id="PTHR30309:SF0">
    <property type="entry name" value="GLYCEROL-3-PHOSPHATE ACYLTRANSFERASE-RELATED"/>
    <property type="match status" value="1"/>
</dbReference>